<evidence type="ECO:0000256" key="9">
    <source>
        <dbReference type="SAM" id="SignalP"/>
    </source>
</evidence>
<keyword evidence="6" id="KW-0675">Receptor</keyword>
<dbReference type="Pfam" id="PF09240">
    <property type="entry name" value="IL6Ra-bind"/>
    <property type="match status" value="1"/>
</dbReference>
<dbReference type="GeneTree" id="ENSGT00940000163802"/>
<keyword evidence="13" id="KW-1185">Reference proteome</keyword>
<evidence type="ECO:0000256" key="6">
    <source>
        <dbReference type="ARBA" id="ARBA00023170"/>
    </source>
</evidence>
<comment type="subcellular location">
    <subcellularLocation>
        <location evidence="1">Membrane</location>
        <topology evidence="1">Single-pass type I membrane protein</topology>
    </subcellularLocation>
</comment>
<dbReference type="PANTHER" id="PTHR23037">
    <property type="entry name" value="CYTOKINE RECEPTOR"/>
    <property type="match status" value="1"/>
</dbReference>
<evidence type="ECO:0000256" key="7">
    <source>
        <dbReference type="ARBA" id="ARBA00023180"/>
    </source>
</evidence>
<protein>
    <recommendedName>
        <fullName evidence="14">Interleukin 3 receptor subunit alpha</fullName>
    </recommendedName>
</protein>
<name>A0ABI7VV21_FELCA</name>
<keyword evidence="3 9" id="KW-0732">Signal</keyword>
<dbReference type="PROSITE" id="PS01356">
    <property type="entry name" value="HEMATOPO_REC_S_F2"/>
    <property type="match status" value="1"/>
</dbReference>
<evidence type="ECO:0000256" key="8">
    <source>
        <dbReference type="SAM" id="MobiDB-lite"/>
    </source>
</evidence>
<evidence type="ECO:0000256" key="3">
    <source>
        <dbReference type="ARBA" id="ARBA00022729"/>
    </source>
</evidence>
<dbReference type="SUPFAM" id="SSF49265">
    <property type="entry name" value="Fibronectin type III"/>
    <property type="match status" value="1"/>
</dbReference>
<dbReference type="Proteomes" id="UP000823872">
    <property type="component" value="Chromosome X"/>
</dbReference>
<dbReference type="InterPro" id="IPR015321">
    <property type="entry name" value="TypeI_recpt_CBD"/>
</dbReference>
<feature type="compositionally biased region" description="Polar residues" evidence="8">
    <location>
        <begin position="369"/>
        <end position="378"/>
    </location>
</feature>
<dbReference type="Gene3D" id="2.60.40.3850">
    <property type="match status" value="1"/>
</dbReference>
<evidence type="ECO:0000256" key="2">
    <source>
        <dbReference type="ARBA" id="ARBA00022692"/>
    </source>
</evidence>
<evidence type="ECO:0000313" key="12">
    <source>
        <dbReference type="Ensembl" id="ENSFCTP00005001898.1"/>
    </source>
</evidence>
<sequence>MAFLWLALCLTPACCLLHKDEDPEPPIKNLRMQPETRRLTWDLSGNVSEISCFINSRLITKAVDKPYCQFRVLPTCQVTNFTVASTGDPPFSAGILYPRPEGHPEAAAQRLGCWVHDVDFLTCSWEAGRAAPGDVQYRLYWQDLKTYEEEECPRYGVDDRGTHIRCHFDDVSRLREHVQFLVKGTSRGARIPCSDLTVELARIERLSLPNITGMCNKSYSIMEWKMSSHFNHRFTYELEIQKGSDPAYTEKAPGSYFVLPNPGNYAVRLRAHARFRQTWSEWSAVRRFGEWGALSRLPGGRSTRGGGGAPPRVREARTLAGGVRQRAPEEAAWEGGGWEEPEGGRTPTPTPTPGLVRAERPGQGAPSLLSHTSGQASGPEQKAVIEGRAATSPSARLKTHPPLRLPPKHPVSGVTRREPRSLGSWGSCYK</sequence>
<keyword evidence="2" id="KW-0812">Transmembrane</keyword>
<feature type="chain" id="PRO_5046843433" description="Interleukin 3 receptor subunit alpha" evidence="9">
    <location>
        <begin position="16"/>
        <end position="430"/>
    </location>
</feature>
<accession>A0ABI7VV21</accession>
<dbReference type="Ensembl" id="ENSFCTT00005003303.1">
    <property type="protein sequence ID" value="ENSFCTP00005001898.1"/>
    <property type="gene ID" value="ENSFCTG00005001302.1"/>
</dbReference>
<evidence type="ECO:0000256" key="1">
    <source>
        <dbReference type="ARBA" id="ARBA00004479"/>
    </source>
</evidence>
<dbReference type="Pfam" id="PF18611">
    <property type="entry name" value="IL3Ra_N"/>
    <property type="match status" value="1"/>
</dbReference>
<evidence type="ECO:0000256" key="4">
    <source>
        <dbReference type="ARBA" id="ARBA00022989"/>
    </source>
</evidence>
<dbReference type="Gene3D" id="2.60.40.10">
    <property type="entry name" value="Immunoglobulins"/>
    <property type="match status" value="2"/>
</dbReference>
<proteinExistence type="predicted"/>
<keyword evidence="5" id="KW-0472">Membrane</keyword>
<organism evidence="12 13">
    <name type="scientific">Felis catus</name>
    <name type="common">Cat</name>
    <name type="synonym">Felis silvestris catus</name>
    <dbReference type="NCBI Taxonomy" id="9685"/>
    <lineage>
        <taxon>Eukaryota</taxon>
        <taxon>Metazoa</taxon>
        <taxon>Chordata</taxon>
        <taxon>Craniata</taxon>
        <taxon>Vertebrata</taxon>
        <taxon>Euteleostomi</taxon>
        <taxon>Mammalia</taxon>
        <taxon>Eutheria</taxon>
        <taxon>Laurasiatheria</taxon>
        <taxon>Carnivora</taxon>
        <taxon>Feliformia</taxon>
        <taxon>Felidae</taxon>
        <taxon>Felinae</taxon>
        <taxon>Felis</taxon>
    </lineage>
</organism>
<dbReference type="InterPro" id="IPR036116">
    <property type="entry name" value="FN3_sf"/>
</dbReference>
<keyword evidence="7" id="KW-0325">Glycoprotein</keyword>
<evidence type="ECO:0000259" key="10">
    <source>
        <dbReference type="Pfam" id="PF09240"/>
    </source>
</evidence>
<feature type="domain" description="Type I cytokine receptor cytokine-binding" evidence="10">
    <location>
        <begin position="111"/>
        <end position="203"/>
    </location>
</feature>
<dbReference type="InterPro" id="IPR040907">
    <property type="entry name" value="IL3Ra_N"/>
</dbReference>
<reference evidence="12" key="2">
    <citation type="submission" date="2025-08" db="UniProtKB">
        <authorList>
            <consortium name="Ensembl"/>
        </authorList>
    </citation>
    <scope>IDENTIFICATION</scope>
    <source>
        <strain evidence="12">breed Abyssinian</strain>
    </source>
</reference>
<evidence type="ECO:0008006" key="14">
    <source>
        <dbReference type="Google" id="ProtNLM"/>
    </source>
</evidence>
<dbReference type="InterPro" id="IPR003532">
    <property type="entry name" value="Short_hematopoietin_rcpt_2_CS"/>
</dbReference>
<feature type="domain" description="IL-3 receptor alpha chain N-terminal" evidence="11">
    <location>
        <begin position="27"/>
        <end position="98"/>
    </location>
</feature>
<feature type="region of interest" description="Disordered" evidence="8">
    <location>
        <begin position="297"/>
        <end position="430"/>
    </location>
</feature>
<feature type="signal peptide" evidence="9">
    <location>
        <begin position="1"/>
        <end position="15"/>
    </location>
</feature>
<dbReference type="PANTHER" id="PTHR23037:SF46">
    <property type="entry name" value="INTERLEUKIN 5 RECEPTOR SUBUNIT ALPHA"/>
    <property type="match status" value="1"/>
</dbReference>
<dbReference type="InterPro" id="IPR013783">
    <property type="entry name" value="Ig-like_fold"/>
</dbReference>
<reference evidence="12 13" key="1">
    <citation type="submission" date="2021-02" db="EMBL/GenBank/DDBJ databases">
        <title>Safari Cat Assemblies.</title>
        <authorList>
            <person name="Bredemeyer K.R."/>
            <person name="Murphy W.J."/>
        </authorList>
    </citation>
    <scope>NUCLEOTIDE SEQUENCE [LARGE SCALE GENOMIC DNA]</scope>
</reference>
<evidence type="ECO:0000313" key="13">
    <source>
        <dbReference type="Proteomes" id="UP000823872"/>
    </source>
</evidence>
<gene>
    <name evidence="12" type="primary">IL3RA</name>
</gene>
<keyword evidence="4" id="KW-1133">Transmembrane helix</keyword>
<evidence type="ECO:0000259" key="11">
    <source>
        <dbReference type="Pfam" id="PF18611"/>
    </source>
</evidence>
<reference evidence="12" key="3">
    <citation type="submission" date="2025-09" db="UniProtKB">
        <authorList>
            <consortium name="Ensembl"/>
        </authorList>
    </citation>
    <scope>IDENTIFICATION</scope>
    <source>
        <strain evidence="12">breed Abyssinian</strain>
    </source>
</reference>
<evidence type="ECO:0000256" key="5">
    <source>
        <dbReference type="ARBA" id="ARBA00023136"/>
    </source>
</evidence>